<sequence length="1618" mass="173146">MAAAATREGAAEAVGDMRGVPDVTQLTHLSEATVIGNLRERFEHDEIHTFTGNILLVLNPYTRLPIYDTPCMELFKGGRINRAPPHVYAIAEEAYRRLRKEGAPQTIVVSGESGAGKTESNKYLMRYLMWRSRSAGSSDGLADAILQSNPILEAFGNAKTGRNHNSSRFGKFVKLHVSASGGVEGAAIQTYLLEKTRVALHGDGERSYHIFYQLLAGADAAERARLSLGANSPAAFHYLRQGRVLAVPGMDDASEYAATRTAMDHVQIAPHVQRQVVGLVGALLHLGSVEFAHGDDDDVSAVRDRAALEPVNALLGVADMSPLLLHRRMRVPGAEFTLQLTAHQSAGARDAFARAFYDLLFRWLTHAINIVLVESVEQADLEAPFVGLLDVYGFEVFATNSFEQLCINCANEKLHQFFLAYVFKMEAALYEEECVPAAHIAYVDNQPCIDLLERPPSGILRLLDSQCITPQASDAKFCAHVNAEHARSPFLAPARTADMRRPEPSLVFVVRHYAGEVAYTASGFLQKNNDALDPHFREAMGESSVPLLLELLALADGGAHGAGGARGARRKGAGGAAFNSVGKRFLSEMAALLALLGTSGAHFVRCMKPNTAFKQRLVEPDVLLRQLHANGTLEAVRLMRHGFPIRVPFELLHSRYLPLLAHDVPAVRTLTPAQFCELIAAVVGVAPRDFVCGTTRIFLRGDAGAAFDELRDKEPAEVLPVLKAKMVEWEAKAAAIDRLRPWLVMWAYRCRYVRWRKAAIRVQARYRGGAARQQAHIRMLHAAAERAKQREERRAMRRSQHRSSQLFANGARGGTSLVLPAGAAPPRLARAASNASNASAETDPGPIELRRDEQRDSELSDSSVNSHFTERSEMEATIANGPRLTEVDDDDDDDDGGGGGGGVARGSGGGVEHGLAVDGAGAAGAGVGASSACARPMPLLPPLSLPAQRAVQRALAGKDYTMMEQEMRSLISKMRAEAALKEAQLLTEMREHMQSQKLRTSARELRRSASDARRASMASSGGSRRASNAFRASSGGAGGAGGAAPWRQHATSGRTIGGMLGATALIAKLTGGRSSRASHQPPRESEPDNGGDGDSDEEANESDDEPVKRAILRPTRAAHGAAGAQAGGTDGARELVIVEEGQALPLFRKVLSAQQIARARAIFDKWDVDRDGVVLLSEFLCVMQEVGARQGKRTQPRKVEAMFHIADIDGDGQINFEEFLVMQARRATRQRGESADHIPTGRKSSSSSRRSSSLGGRRGSRKPSIAASRRASVPRDGAPDARAPPAFGELLLSYYREDEPGGSGIVDEDTLRWLLARCHEELRAEPIKEARQRALLTLADPEQTGNVDLAAFGRIEAVHAYFTPRAPLPRPQRDTAEAAAATDRPPNPPPLGADFRATATTLLARAPGVETGGEGEDDLPAAERETPPASPAPAAHPDASHEQRAALAGGKIPLPGSDVPPQFNPAAPSRRQPAPSKELSAARPAGGKPQRPPTAPAPPSGSASAEAGAREGGARHTASFSRRGGGAAERGLSGGGAQQDAADVAARSSSARAERARTAAPQARPVSTAAARPASGARGETRAHSAAQPPSTDPAMERKRSFLRLGLPKLSFGRRAAR</sequence>
<reference evidence="11" key="1">
    <citation type="submission" date="2021-05" db="EMBL/GenBank/DDBJ databases">
        <title>The genome of the haptophyte Pavlova lutheri (Diacronema luteri, Pavlovales) - a model for lipid biosynthesis in eukaryotic algae.</title>
        <authorList>
            <person name="Hulatt C.J."/>
            <person name="Posewitz M.C."/>
        </authorList>
    </citation>
    <scope>NUCLEOTIDE SEQUENCE</scope>
    <source>
        <strain evidence="11">NIVA-4/92</strain>
    </source>
</reference>
<dbReference type="InterPro" id="IPR001609">
    <property type="entry name" value="Myosin_head_motor_dom-like"/>
</dbReference>
<keyword evidence="6 7" id="KW-0009">Actin-binding</keyword>
<keyword evidence="3 7" id="KW-0067">ATP-binding</keyword>
<dbReference type="Pfam" id="PF13499">
    <property type="entry name" value="EF-hand_7"/>
    <property type="match status" value="1"/>
</dbReference>
<dbReference type="PROSITE" id="PS50096">
    <property type="entry name" value="IQ"/>
    <property type="match status" value="1"/>
</dbReference>
<dbReference type="Gene3D" id="1.20.120.720">
    <property type="entry name" value="Myosin VI head, motor domain, U50 subdomain"/>
    <property type="match status" value="1"/>
</dbReference>
<dbReference type="InterPro" id="IPR036961">
    <property type="entry name" value="Kinesin_motor_dom_sf"/>
</dbReference>
<feature type="region of interest" description="Disordered" evidence="8">
    <location>
        <begin position="784"/>
        <end position="910"/>
    </location>
</feature>
<dbReference type="Gene3D" id="1.20.5.4820">
    <property type="match status" value="1"/>
</dbReference>
<dbReference type="Gene3D" id="1.10.10.820">
    <property type="match status" value="1"/>
</dbReference>
<organism evidence="11 12">
    <name type="scientific">Diacronema lutheri</name>
    <name type="common">Unicellular marine alga</name>
    <name type="synonym">Monochrysis lutheri</name>
    <dbReference type="NCBI Taxonomy" id="2081491"/>
    <lineage>
        <taxon>Eukaryota</taxon>
        <taxon>Haptista</taxon>
        <taxon>Haptophyta</taxon>
        <taxon>Pavlovophyceae</taxon>
        <taxon>Pavlovales</taxon>
        <taxon>Pavlovaceae</taxon>
        <taxon>Diacronema</taxon>
    </lineage>
</organism>
<proteinExistence type="inferred from homology"/>
<feature type="region of interest" description="Actin-binding" evidence="7">
    <location>
        <begin position="589"/>
        <end position="611"/>
    </location>
</feature>
<dbReference type="GO" id="GO:0016459">
    <property type="term" value="C:myosin complex"/>
    <property type="evidence" value="ECO:0007669"/>
    <property type="project" value="UniProtKB-KW"/>
</dbReference>
<evidence type="ECO:0000256" key="1">
    <source>
        <dbReference type="ARBA" id="ARBA00022741"/>
    </source>
</evidence>
<dbReference type="PROSITE" id="PS51456">
    <property type="entry name" value="MYOSIN_MOTOR"/>
    <property type="match status" value="1"/>
</dbReference>
<evidence type="ECO:0000259" key="10">
    <source>
        <dbReference type="PROSITE" id="PS51456"/>
    </source>
</evidence>
<comment type="caution">
    <text evidence="11">The sequence shown here is derived from an EMBL/GenBank/DDBJ whole genome shotgun (WGS) entry which is preliminary data.</text>
</comment>
<dbReference type="SMART" id="SM00054">
    <property type="entry name" value="EFh"/>
    <property type="match status" value="2"/>
</dbReference>
<feature type="region of interest" description="Disordered" evidence="8">
    <location>
        <begin position="1408"/>
        <end position="1618"/>
    </location>
</feature>
<feature type="binding site" evidence="7">
    <location>
        <begin position="111"/>
        <end position="118"/>
    </location>
    <ligand>
        <name>ATP</name>
        <dbReference type="ChEBI" id="CHEBI:30616"/>
    </ligand>
</feature>
<feature type="compositionally biased region" description="Acidic residues" evidence="8">
    <location>
        <begin position="1087"/>
        <end position="1104"/>
    </location>
</feature>
<feature type="domain" description="EF-hand" evidence="9">
    <location>
        <begin position="1154"/>
        <end position="1189"/>
    </location>
</feature>
<feature type="compositionally biased region" description="Low complexity" evidence="8">
    <location>
        <begin position="1015"/>
        <end position="1034"/>
    </location>
</feature>
<keyword evidence="5 7" id="KW-0505">Motor protein</keyword>
<dbReference type="Gene3D" id="1.10.238.10">
    <property type="entry name" value="EF-hand"/>
    <property type="match status" value="1"/>
</dbReference>
<dbReference type="CDD" id="cd00051">
    <property type="entry name" value="EFh"/>
    <property type="match status" value="1"/>
</dbReference>
<feature type="compositionally biased region" description="Gly residues" evidence="8">
    <location>
        <begin position="1523"/>
        <end position="1537"/>
    </location>
</feature>
<dbReference type="GO" id="GO:0005524">
    <property type="term" value="F:ATP binding"/>
    <property type="evidence" value="ECO:0007669"/>
    <property type="project" value="UniProtKB-UniRule"/>
</dbReference>
<dbReference type="FunFam" id="1.10.10.820:FF:000001">
    <property type="entry name" value="Myosin heavy chain"/>
    <property type="match status" value="1"/>
</dbReference>
<dbReference type="InterPro" id="IPR002048">
    <property type="entry name" value="EF_hand_dom"/>
</dbReference>
<feature type="compositionally biased region" description="Low complexity" evidence="8">
    <location>
        <begin position="1538"/>
        <end position="1551"/>
    </location>
</feature>
<dbReference type="PANTHER" id="PTHR13140">
    <property type="entry name" value="MYOSIN"/>
    <property type="match status" value="1"/>
</dbReference>
<feature type="compositionally biased region" description="Basic and acidic residues" evidence="8">
    <location>
        <begin position="784"/>
        <end position="794"/>
    </location>
</feature>
<evidence type="ECO:0000256" key="8">
    <source>
        <dbReference type="SAM" id="MobiDB-lite"/>
    </source>
</evidence>
<evidence type="ECO:0000256" key="5">
    <source>
        <dbReference type="ARBA" id="ARBA00023175"/>
    </source>
</evidence>
<keyword evidence="2" id="KW-0106">Calcium</keyword>
<protein>
    <recommendedName>
        <fullName evidence="13">Calmodulin</fullName>
    </recommendedName>
</protein>
<feature type="compositionally biased region" description="Basic and acidic residues" evidence="8">
    <location>
        <begin position="848"/>
        <end position="858"/>
    </location>
</feature>
<keyword evidence="4 7" id="KW-0518">Myosin</keyword>
<feature type="region of interest" description="Disordered" evidence="8">
    <location>
        <begin position="1365"/>
        <end position="1394"/>
    </location>
</feature>
<feature type="compositionally biased region" description="Gly residues" evidence="8">
    <location>
        <begin position="897"/>
        <end position="910"/>
    </location>
</feature>
<evidence type="ECO:0000256" key="3">
    <source>
        <dbReference type="ARBA" id="ARBA00022840"/>
    </source>
</evidence>
<evidence type="ECO:0008006" key="13">
    <source>
        <dbReference type="Google" id="ProtNLM"/>
    </source>
</evidence>
<feature type="compositionally biased region" description="Acidic residues" evidence="8">
    <location>
        <begin position="887"/>
        <end position="896"/>
    </location>
</feature>
<feature type="compositionally biased region" description="Low complexity" evidence="8">
    <location>
        <begin position="1241"/>
        <end position="1255"/>
    </location>
</feature>
<dbReference type="Gene3D" id="1.20.58.530">
    <property type="match status" value="1"/>
</dbReference>
<feature type="compositionally biased region" description="Low complexity" evidence="8">
    <location>
        <begin position="1465"/>
        <end position="1476"/>
    </location>
</feature>
<feature type="region of interest" description="Disordered" evidence="8">
    <location>
        <begin position="1071"/>
        <end position="1107"/>
    </location>
</feature>
<dbReference type="GO" id="GO:0051015">
    <property type="term" value="F:actin filament binding"/>
    <property type="evidence" value="ECO:0007669"/>
    <property type="project" value="TreeGrafter"/>
</dbReference>
<dbReference type="InterPro" id="IPR011992">
    <property type="entry name" value="EF-hand-dom_pair"/>
</dbReference>
<dbReference type="PROSITE" id="PS00018">
    <property type="entry name" value="EF_HAND_1"/>
    <property type="match status" value="1"/>
</dbReference>
<evidence type="ECO:0000256" key="4">
    <source>
        <dbReference type="ARBA" id="ARBA00023123"/>
    </source>
</evidence>
<dbReference type="SUPFAM" id="SSF47473">
    <property type="entry name" value="EF-hand"/>
    <property type="match status" value="1"/>
</dbReference>
<evidence type="ECO:0000313" key="11">
    <source>
        <dbReference type="EMBL" id="KAG8464572.1"/>
    </source>
</evidence>
<feature type="domain" description="EF-hand" evidence="9">
    <location>
        <begin position="1194"/>
        <end position="1229"/>
    </location>
</feature>
<dbReference type="PANTHER" id="PTHR13140:SF845">
    <property type="entry name" value="MYOSIN-LIKE PROTEIN"/>
    <property type="match status" value="1"/>
</dbReference>
<dbReference type="SMART" id="SM00242">
    <property type="entry name" value="MYSc"/>
    <property type="match status" value="1"/>
</dbReference>
<evidence type="ECO:0000313" key="12">
    <source>
        <dbReference type="Proteomes" id="UP000751190"/>
    </source>
</evidence>
<dbReference type="InterPro" id="IPR027417">
    <property type="entry name" value="P-loop_NTPase"/>
</dbReference>
<dbReference type="EMBL" id="JAGTXO010000012">
    <property type="protein sequence ID" value="KAG8464572.1"/>
    <property type="molecule type" value="Genomic_DNA"/>
</dbReference>
<evidence type="ECO:0000256" key="7">
    <source>
        <dbReference type="PROSITE-ProRule" id="PRU00782"/>
    </source>
</evidence>
<gene>
    <name evidence="11" type="ORF">KFE25_009940</name>
</gene>
<feature type="compositionally biased region" description="Basic and acidic residues" evidence="8">
    <location>
        <begin position="1001"/>
        <end position="1014"/>
    </location>
</feature>
<evidence type="ECO:0000256" key="6">
    <source>
        <dbReference type="ARBA" id="ARBA00023203"/>
    </source>
</evidence>
<evidence type="ECO:0000259" key="9">
    <source>
        <dbReference type="PROSITE" id="PS50222"/>
    </source>
</evidence>
<feature type="region of interest" description="Disordered" evidence="8">
    <location>
        <begin position="1228"/>
        <end position="1284"/>
    </location>
</feature>
<dbReference type="CDD" id="cd00124">
    <property type="entry name" value="MYSc"/>
    <property type="match status" value="1"/>
</dbReference>
<keyword evidence="1 7" id="KW-0547">Nucleotide-binding</keyword>
<dbReference type="SUPFAM" id="SSF52540">
    <property type="entry name" value="P-loop containing nucleoside triphosphate hydrolases"/>
    <property type="match status" value="1"/>
</dbReference>
<name>A0A8J6C7K2_DIALT</name>
<dbReference type="OrthoDB" id="6108017at2759"/>
<dbReference type="GO" id="GO:0007015">
    <property type="term" value="P:actin filament organization"/>
    <property type="evidence" value="ECO:0007669"/>
    <property type="project" value="TreeGrafter"/>
</dbReference>
<dbReference type="Pfam" id="PF00063">
    <property type="entry name" value="Myosin_head"/>
    <property type="match status" value="1"/>
</dbReference>
<dbReference type="GO" id="GO:0005509">
    <property type="term" value="F:calcium ion binding"/>
    <property type="evidence" value="ECO:0007669"/>
    <property type="project" value="InterPro"/>
</dbReference>
<dbReference type="PRINTS" id="PR00193">
    <property type="entry name" value="MYOSINHEAVY"/>
</dbReference>
<dbReference type="Proteomes" id="UP000751190">
    <property type="component" value="Unassembled WGS sequence"/>
</dbReference>
<dbReference type="Gene3D" id="3.40.850.10">
    <property type="entry name" value="Kinesin motor domain"/>
    <property type="match status" value="1"/>
</dbReference>
<comment type="similarity">
    <text evidence="7">Belongs to the TRAFAC class myosin-kinesin ATPase superfamily. Myosin family.</text>
</comment>
<feature type="compositionally biased region" description="Low complexity" evidence="8">
    <location>
        <begin position="819"/>
        <end position="840"/>
    </location>
</feature>
<dbReference type="PROSITE" id="PS50222">
    <property type="entry name" value="EF_HAND_2"/>
    <property type="match status" value="2"/>
</dbReference>
<accession>A0A8J6C7K2</accession>
<feature type="compositionally biased region" description="Low complexity" evidence="8">
    <location>
        <begin position="1274"/>
        <end position="1284"/>
    </location>
</feature>
<dbReference type="GO" id="GO:0000146">
    <property type="term" value="F:microfilament motor activity"/>
    <property type="evidence" value="ECO:0007669"/>
    <property type="project" value="TreeGrafter"/>
</dbReference>
<keyword evidence="12" id="KW-1185">Reference proteome</keyword>
<dbReference type="GO" id="GO:0005737">
    <property type="term" value="C:cytoplasm"/>
    <property type="evidence" value="ECO:0007669"/>
    <property type="project" value="TreeGrafter"/>
</dbReference>
<dbReference type="InterPro" id="IPR018247">
    <property type="entry name" value="EF_Hand_1_Ca_BS"/>
</dbReference>
<dbReference type="GO" id="GO:0016020">
    <property type="term" value="C:membrane"/>
    <property type="evidence" value="ECO:0007669"/>
    <property type="project" value="TreeGrafter"/>
</dbReference>
<feature type="compositionally biased region" description="Pro residues" evidence="8">
    <location>
        <begin position="1490"/>
        <end position="1499"/>
    </location>
</feature>
<feature type="region of interest" description="Disordered" evidence="8">
    <location>
        <begin position="991"/>
        <end position="1049"/>
    </location>
</feature>
<feature type="domain" description="Myosin motor" evidence="10">
    <location>
        <begin position="18"/>
        <end position="712"/>
    </location>
</feature>
<evidence type="ECO:0000256" key="2">
    <source>
        <dbReference type="ARBA" id="ARBA00022837"/>
    </source>
</evidence>